<dbReference type="Pfam" id="PF01252">
    <property type="entry name" value="Peptidase_A8"/>
    <property type="match status" value="1"/>
</dbReference>
<evidence type="ECO:0000256" key="9">
    <source>
        <dbReference type="HAMAP-Rule" id="MF_00161"/>
    </source>
</evidence>
<evidence type="ECO:0000256" key="5">
    <source>
        <dbReference type="ARBA" id="ARBA00022750"/>
    </source>
</evidence>
<proteinExistence type="inferred from homology"/>
<comment type="function">
    <text evidence="9 10">This protein specifically catalyzes the removal of signal peptides from prolipoproteins.</text>
</comment>
<feature type="transmembrane region" description="Helical" evidence="9">
    <location>
        <begin position="55"/>
        <end position="79"/>
    </location>
</feature>
<gene>
    <name evidence="9" type="primary">lspA</name>
    <name evidence="12" type="ORF">HTY61_14410</name>
</gene>
<evidence type="ECO:0000256" key="3">
    <source>
        <dbReference type="ARBA" id="ARBA00022670"/>
    </source>
</evidence>
<evidence type="ECO:0000256" key="2">
    <source>
        <dbReference type="ARBA" id="ARBA00022475"/>
    </source>
</evidence>
<keyword evidence="8 9" id="KW-0472">Membrane</keyword>
<comment type="catalytic activity">
    <reaction evidence="9 10">
        <text>Release of signal peptides from bacterial membrane prolipoproteins. Hydrolyzes -Xaa-Yaa-Zaa-|-(S,diacylglyceryl)Cys-, in which Xaa is hydrophobic (preferably Leu), and Yaa (Ala or Ser) and Zaa (Gly or Ala) have small, neutral side chains.</text>
        <dbReference type="EC" id="3.4.23.36"/>
    </reaction>
</comment>
<keyword evidence="7 9" id="KW-1133">Transmembrane helix</keyword>
<evidence type="ECO:0000256" key="10">
    <source>
        <dbReference type="RuleBase" id="RU000594"/>
    </source>
</evidence>
<dbReference type="AlphaFoldDB" id="A0A6N1VF34"/>
<evidence type="ECO:0000313" key="13">
    <source>
        <dbReference type="Proteomes" id="UP000509367"/>
    </source>
</evidence>
<sequence>MKRPAAALGTIGLVVAIDQAAKYATERFMAYQRAIDILPFFALYRTHNEGIAFSMLWGLGPGILIAISLGVIAFVLWLWRASPAERVVSHAGFALVIGGAIGNLIDRAVFGYVIDYFLFHTPAWSFAVFNLADAAITVGAGLIILDELMTWRRERAIEKSE</sequence>
<feature type="transmembrane region" description="Helical" evidence="9">
    <location>
        <begin position="91"/>
        <end position="114"/>
    </location>
</feature>
<dbReference type="GO" id="GO:0006508">
    <property type="term" value="P:proteolysis"/>
    <property type="evidence" value="ECO:0007669"/>
    <property type="project" value="UniProtKB-KW"/>
</dbReference>
<dbReference type="InterPro" id="IPR001872">
    <property type="entry name" value="Peptidase_A8"/>
</dbReference>
<dbReference type="PRINTS" id="PR00781">
    <property type="entry name" value="LIPOSIGPTASE"/>
</dbReference>
<dbReference type="HAMAP" id="MF_00161">
    <property type="entry name" value="LspA"/>
    <property type="match status" value="1"/>
</dbReference>
<dbReference type="EMBL" id="CP054836">
    <property type="protein sequence ID" value="QKV19560.1"/>
    <property type="molecule type" value="Genomic_DNA"/>
</dbReference>
<organism evidence="12 13">
    <name type="scientific">Oricola thermophila</name>
    <dbReference type="NCBI Taxonomy" id="2742145"/>
    <lineage>
        <taxon>Bacteria</taxon>
        <taxon>Pseudomonadati</taxon>
        <taxon>Pseudomonadota</taxon>
        <taxon>Alphaproteobacteria</taxon>
        <taxon>Hyphomicrobiales</taxon>
        <taxon>Ahrensiaceae</taxon>
        <taxon>Oricola</taxon>
    </lineage>
</organism>
<evidence type="ECO:0000256" key="6">
    <source>
        <dbReference type="ARBA" id="ARBA00022801"/>
    </source>
</evidence>
<dbReference type="PANTHER" id="PTHR33695">
    <property type="entry name" value="LIPOPROTEIN SIGNAL PEPTIDASE"/>
    <property type="match status" value="1"/>
</dbReference>
<evidence type="ECO:0000256" key="1">
    <source>
        <dbReference type="ARBA" id="ARBA00006139"/>
    </source>
</evidence>
<dbReference type="GO" id="GO:0005886">
    <property type="term" value="C:plasma membrane"/>
    <property type="evidence" value="ECO:0007669"/>
    <property type="project" value="UniProtKB-SubCell"/>
</dbReference>
<dbReference type="KEGG" id="orm:HTY61_14410"/>
<comment type="caution">
    <text evidence="9">Lacks conserved residue(s) required for the propagation of feature annotation.</text>
</comment>
<name>A0A6N1VF34_9HYPH</name>
<keyword evidence="6 9" id="KW-0378">Hydrolase</keyword>
<dbReference type="PANTHER" id="PTHR33695:SF1">
    <property type="entry name" value="LIPOPROTEIN SIGNAL PEPTIDASE"/>
    <property type="match status" value="1"/>
</dbReference>
<keyword evidence="4 9" id="KW-0812">Transmembrane</keyword>
<comment type="similarity">
    <text evidence="1 9 11">Belongs to the peptidase A8 family.</text>
</comment>
<feature type="active site" evidence="9">
    <location>
        <position position="115"/>
    </location>
</feature>
<dbReference type="GO" id="GO:0004190">
    <property type="term" value="F:aspartic-type endopeptidase activity"/>
    <property type="evidence" value="ECO:0007669"/>
    <property type="project" value="UniProtKB-UniRule"/>
</dbReference>
<protein>
    <recommendedName>
        <fullName evidence="9">Lipoprotein signal peptidase</fullName>
        <ecNumber evidence="9">3.4.23.36</ecNumber>
    </recommendedName>
    <alternativeName>
        <fullName evidence="9">Prolipoprotein signal peptidase</fullName>
    </alternativeName>
    <alternativeName>
        <fullName evidence="9">Signal peptidase II</fullName>
        <shortName evidence="9">SPase II</shortName>
    </alternativeName>
</protein>
<dbReference type="RefSeq" id="WP_175277452.1">
    <property type="nucleotide sequence ID" value="NZ_CP054836.1"/>
</dbReference>
<evidence type="ECO:0000256" key="11">
    <source>
        <dbReference type="RuleBase" id="RU004181"/>
    </source>
</evidence>
<dbReference type="PROSITE" id="PS00855">
    <property type="entry name" value="SPASE_II"/>
    <property type="match status" value="1"/>
</dbReference>
<dbReference type="Proteomes" id="UP000509367">
    <property type="component" value="Chromosome"/>
</dbReference>
<evidence type="ECO:0000256" key="4">
    <source>
        <dbReference type="ARBA" id="ARBA00022692"/>
    </source>
</evidence>
<feature type="active site" evidence="9">
    <location>
        <position position="133"/>
    </location>
</feature>
<comment type="pathway">
    <text evidence="9">Protein modification; lipoprotein biosynthesis (signal peptide cleavage).</text>
</comment>
<keyword evidence="3 9" id="KW-0645">Protease</keyword>
<accession>A0A6N1VF34</accession>
<keyword evidence="2 9" id="KW-1003">Cell membrane</keyword>
<comment type="subcellular location">
    <subcellularLocation>
        <location evidence="9">Cell membrane</location>
        <topology evidence="9">Multi-pass membrane protein</topology>
    </subcellularLocation>
</comment>
<keyword evidence="13" id="KW-1185">Reference proteome</keyword>
<reference evidence="12 13" key="1">
    <citation type="submission" date="2020-06" db="EMBL/GenBank/DDBJ databases">
        <title>Oricola thermophila sp. nov. isolated from a tidal sediments.</title>
        <authorList>
            <person name="Kwon K.K."/>
            <person name="Yang S.-H."/>
            <person name="Park M.-J."/>
        </authorList>
    </citation>
    <scope>NUCLEOTIDE SEQUENCE [LARGE SCALE GENOMIC DNA]</scope>
    <source>
        <strain evidence="12 13">MEBiC13590</strain>
    </source>
</reference>
<evidence type="ECO:0000313" key="12">
    <source>
        <dbReference type="EMBL" id="QKV19560.1"/>
    </source>
</evidence>
<feature type="transmembrane region" description="Helical" evidence="9">
    <location>
        <begin position="126"/>
        <end position="145"/>
    </location>
</feature>
<dbReference type="NCBIfam" id="TIGR00077">
    <property type="entry name" value="lspA"/>
    <property type="match status" value="1"/>
</dbReference>
<dbReference type="UniPathway" id="UPA00665"/>
<dbReference type="EC" id="3.4.23.36" evidence="9"/>
<keyword evidence="5 9" id="KW-0064">Aspartyl protease</keyword>
<evidence type="ECO:0000256" key="8">
    <source>
        <dbReference type="ARBA" id="ARBA00023136"/>
    </source>
</evidence>
<evidence type="ECO:0000256" key="7">
    <source>
        <dbReference type="ARBA" id="ARBA00022989"/>
    </source>
</evidence>